<feature type="domain" description="GP-PDE" evidence="1">
    <location>
        <begin position="18"/>
        <end position="245"/>
    </location>
</feature>
<evidence type="ECO:0000313" key="2">
    <source>
        <dbReference type="EMBL" id="CAB4777432.1"/>
    </source>
</evidence>
<dbReference type="EMBL" id="CAEZZV010000063">
    <property type="protein sequence ID" value="CAB4777432.1"/>
    <property type="molecule type" value="Genomic_DNA"/>
</dbReference>
<dbReference type="Pfam" id="PF03009">
    <property type="entry name" value="GDPD"/>
    <property type="match status" value="1"/>
</dbReference>
<protein>
    <submittedName>
        <fullName evidence="2">Unannotated protein</fullName>
    </submittedName>
</protein>
<dbReference type="PROSITE" id="PS51704">
    <property type="entry name" value="GP_PDE"/>
    <property type="match status" value="1"/>
</dbReference>
<dbReference type="AlphaFoldDB" id="A0A6J6VXN4"/>
<organism evidence="2">
    <name type="scientific">freshwater metagenome</name>
    <dbReference type="NCBI Taxonomy" id="449393"/>
    <lineage>
        <taxon>unclassified sequences</taxon>
        <taxon>metagenomes</taxon>
        <taxon>ecological metagenomes</taxon>
    </lineage>
</organism>
<name>A0A6J6VXN4_9ZZZZ</name>
<accession>A0A6J6VXN4</accession>
<evidence type="ECO:0000259" key="1">
    <source>
        <dbReference type="PROSITE" id="PS51704"/>
    </source>
</evidence>
<dbReference type="Gene3D" id="3.20.20.190">
    <property type="entry name" value="Phosphatidylinositol (PI) phosphodiesterase"/>
    <property type="match status" value="1"/>
</dbReference>
<evidence type="ECO:0000313" key="3">
    <source>
        <dbReference type="EMBL" id="CAB5131287.1"/>
    </source>
</evidence>
<proteinExistence type="predicted"/>
<reference evidence="2" key="1">
    <citation type="submission" date="2020-05" db="EMBL/GenBank/DDBJ databases">
        <authorList>
            <person name="Chiriac C."/>
            <person name="Salcher M."/>
            <person name="Ghai R."/>
            <person name="Kavagutti S V."/>
        </authorList>
    </citation>
    <scope>NUCLEOTIDE SEQUENCE</scope>
</reference>
<dbReference type="InterPro" id="IPR030395">
    <property type="entry name" value="GP_PDE_dom"/>
</dbReference>
<dbReference type="SUPFAM" id="SSF51695">
    <property type="entry name" value="PLC-like phosphodiesterases"/>
    <property type="match status" value="1"/>
</dbReference>
<dbReference type="PANTHER" id="PTHR43805">
    <property type="entry name" value="GLYCEROPHOSPHORYL DIESTER PHOSPHODIESTERASE"/>
    <property type="match status" value="1"/>
</dbReference>
<dbReference type="InterPro" id="IPR017946">
    <property type="entry name" value="PLC-like_Pdiesterase_TIM-brl"/>
</dbReference>
<dbReference type="PANTHER" id="PTHR43805:SF1">
    <property type="entry name" value="GP-PDE DOMAIN-CONTAINING PROTEIN"/>
    <property type="match status" value="1"/>
</dbReference>
<dbReference type="EMBL" id="CAFBRX010000165">
    <property type="protein sequence ID" value="CAB5131287.1"/>
    <property type="molecule type" value="Genomic_DNA"/>
</dbReference>
<sequence>MRLAHHHPYLEPHFSDQLIAFAHRGGTDSLPENTLVSFRHAVRLGYDYLETDVQLTADGVLVAFHDNDLLRTCGHQMRISDVSWQEVSQMRVDGKEPIPLLTELLEEFPETKFNIDAKSDASVNPLIEVLKSTKAIARVCVGSFSHQRIKNIRNSFGSDVCTGASPREVTLWVMGLPPKEPSCFQVPVRQGPLTVVNERTLTKATHNGQPVHVWTIDDVATMEELISLGVQGIMTDQSLVLREVLQKHNLWK</sequence>
<dbReference type="GO" id="GO:0006629">
    <property type="term" value="P:lipid metabolic process"/>
    <property type="evidence" value="ECO:0007669"/>
    <property type="project" value="InterPro"/>
</dbReference>
<dbReference type="GO" id="GO:0008081">
    <property type="term" value="F:phosphoric diester hydrolase activity"/>
    <property type="evidence" value="ECO:0007669"/>
    <property type="project" value="InterPro"/>
</dbReference>
<dbReference type="CDD" id="cd08561">
    <property type="entry name" value="GDPD_cytoplasmic_ScUgpQ2_like"/>
    <property type="match status" value="1"/>
</dbReference>
<gene>
    <name evidence="2" type="ORF">UFOPK2921_00625</name>
    <name evidence="3" type="ORF">UFOPK4422_01353</name>
</gene>